<dbReference type="OrthoDB" id="1328778at2759"/>
<keyword evidence="3" id="KW-1185">Reference proteome</keyword>
<feature type="region of interest" description="Disordered" evidence="1">
    <location>
        <begin position="165"/>
        <end position="272"/>
    </location>
</feature>
<reference evidence="3" key="1">
    <citation type="journal article" date="2023" name="Proc. Natl. Acad. Sci. U.S.A.">
        <title>Genomic and structural basis for evolution of tropane alkaloid biosynthesis.</title>
        <authorList>
            <person name="Wanga Y.-J."/>
            <person name="Taina T."/>
            <person name="Yua J.-Y."/>
            <person name="Lia J."/>
            <person name="Xua B."/>
            <person name="Chenc J."/>
            <person name="D'Auriad J.C."/>
            <person name="Huanga J.-P."/>
            <person name="Huanga S.-X."/>
        </authorList>
    </citation>
    <scope>NUCLEOTIDE SEQUENCE [LARGE SCALE GENOMIC DNA]</scope>
    <source>
        <strain evidence="3">cv. KIB-2019</strain>
    </source>
</reference>
<organism evidence="2 3">
    <name type="scientific">Anisodus acutangulus</name>
    <dbReference type="NCBI Taxonomy" id="402998"/>
    <lineage>
        <taxon>Eukaryota</taxon>
        <taxon>Viridiplantae</taxon>
        <taxon>Streptophyta</taxon>
        <taxon>Embryophyta</taxon>
        <taxon>Tracheophyta</taxon>
        <taxon>Spermatophyta</taxon>
        <taxon>Magnoliopsida</taxon>
        <taxon>eudicotyledons</taxon>
        <taxon>Gunneridae</taxon>
        <taxon>Pentapetalae</taxon>
        <taxon>asterids</taxon>
        <taxon>lamiids</taxon>
        <taxon>Solanales</taxon>
        <taxon>Solanaceae</taxon>
        <taxon>Solanoideae</taxon>
        <taxon>Hyoscyameae</taxon>
        <taxon>Anisodus</taxon>
    </lineage>
</organism>
<feature type="compositionally biased region" description="Basic residues" evidence="1">
    <location>
        <begin position="168"/>
        <end position="178"/>
    </location>
</feature>
<evidence type="ECO:0000313" key="3">
    <source>
        <dbReference type="Proteomes" id="UP001152561"/>
    </source>
</evidence>
<comment type="caution">
    <text evidence="2">The sequence shown here is derived from an EMBL/GenBank/DDBJ whole genome shotgun (WGS) entry which is preliminary data.</text>
</comment>
<dbReference type="AlphaFoldDB" id="A0A9Q1RG72"/>
<accession>A0A9Q1RG72</accession>
<feature type="compositionally biased region" description="Basic and acidic residues" evidence="1">
    <location>
        <begin position="184"/>
        <end position="198"/>
    </location>
</feature>
<protein>
    <submittedName>
        <fullName evidence="2">Uncharacterized protein</fullName>
    </submittedName>
</protein>
<feature type="compositionally biased region" description="Acidic residues" evidence="1">
    <location>
        <begin position="202"/>
        <end position="220"/>
    </location>
</feature>
<dbReference type="EMBL" id="JAJAGQ010000008">
    <property type="protein sequence ID" value="KAJ8555498.1"/>
    <property type="molecule type" value="Genomic_DNA"/>
</dbReference>
<evidence type="ECO:0000256" key="1">
    <source>
        <dbReference type="SAM" id="MobiDB-lite"/>
    </source>
</evidence>
<dbReference type="Proteomes" id="UP001152561">
    <property type="component" value="Unassembled WGS sequence"/>
</dbReference>
<name>A0A9Q1RG72_9SOLA</name>
<evidence type="ECO:0000313" key="2">
    <source>
        <dbReference type="EMBL" id="KAJ8555498.1"/>
    </source>
</evidence>
<feature type="compositionally biased region" description="Basic and acidic residues" evidence="1">
    <location>
        <begin position="226"/>
        <end position="260"/>
    </location>
</feature>
<proteinExistence type="predicted"/>
<feature type="region of interest" description="Disordered" evidence="1">
    <location>
        <begin position="1"/>
        <end position="37"/>
    </location>
</feature>
<feature type="compositionally biased region" description="Basic and acidic residues" evidence="1">
    <location>
        <begin position="1"/>
        <end position="11"/>
    </location>
</feature>
<sequence length="312" mass="35265">MAQKGNLDKLQRGRSAPPKPNRGKSAPLKKTCKPTGAIFGVDKPYPATYINRQINDINQMQEEDNKVVQNINMINQEKDHNMQDDDGDLNKIICKVTNIMSPAVTEANHETQHVNHDNSGTSGGEQIVISEKTETPIEDRKTVSYIIENTNELQVVLQQEEWKIVSSRGKRNSQRKRRNMNEIGNERKTKDTSNKEASTEENTSDESSEGYLETDEEDQETNTSKNDTRKSDDRGEPGTKKDPDFIAPTKHHEGKNDHKSLPPGAKTSIHKIPPTRTLMIKEPTHQSTTPFTFTFKIGMTIRKHKNTYSITA</sequence>
<gene>
    <name evidence="2" type="ORF">K7X08_012994</name>
</gene>